<evidence type="ECO:0000313" key="16">
    <source>
        <dbReference type="Proteomes" id="UP000662931"/>
    </source>
</evidence>
<dbReference type="GO" id="GO:0008270">
    <property type="term" value="F:zinc ion binding"/>
    <property type="evidence" value="ECO:0007669"/>
    <property type="project" value="UniProtKB-KW"/>
</dbReference>
<reference evidence="15" key="1">
    <citation type="submission" date="2020-10" db="EMBL/GenBank/DDBJ databases">
        <authorList>
            <person name="Roach M.J.R."/>
        </authorList>
    </citation>
    <scope>NUCLEOTIDE SEQUENCE</scope>
    <source>
        <strain evidence="15">CBS 1945</strain>
    </source>
</reference>
<keyword evidence="3 12" id="KW-0479">Metal-binding</keyword>
<keyword evidence="5 12" id="KW-0378">Hydrolase</keyword>
<dbReference type="Pfam" id="PF04181">
    <property type="entry name" value="RPAP2_Rtr1"/>
    <property type="match status" value="1"/>
</dbReference>
<keyword evidence="7 12" id="KW-0904">Protein phosphatase</keyword>
<proteinExistence type="inferred from homology"/>
<sequence length="251" mass="28934">MTSLLERTSIGPNTYTFRSLEQLLKPYEGKSLLTPREANTLNFHIVENLMVENCDRDTLKILARYLSKKGLDDLVEERVTNHYCGYPLCRFHDPKQIKEMQINKLVAKLKMPRYYLSKFCCKRHYQATEFYKKQLSADVLFMRTNINQPFFQSDTYENSIVLLEEYFEAKKNKGSINLNTPAMNELMELMEKMQIEDDEGDDGVKGANETNGTNGAHEVADMDKSMSDISIVEKEGPQESSRNYAGSVGYQ</sequence>
<evidence type="ECO:0000256" key="6">
    <source>
        <dbReference type="ARBA" id="ARBA00022833"/>
    </source>
</evidence>
<evidence type="ECO:0000256" key="8">
    <source>
        <dbReference type="ARBA" id="ARBA00023242"/>
    </source>
</evidence>
<dbReference type="InterPro" id="IPR007308">
    <property type="entry name" value="Rtr1/RPAP2_dom"/>
</dbReference>
<dbReference type="GO" id="GO:0008420">
    <property type="term" value="F:RNA polymerase II CTD heptapeptide repeat phosphatase activity"/>
    <property type="evidence" value="ECO:0007669"/>
    <property type="project" value="UniProtKB-UniRule"/>
</dbReference>
<dbReference type="InterPro" id="IPR038534">
    <property type="entry name" value="Rtr1/RPAP2_sf"/>
</dbReference>
<dbReference type="AlphaFoldDB" id="A0A875S4A7"/>
<evidence type="ECO:0000256" key="12">
    <source>
        <dbReference type="RuleBase" id="RU367080"/>
    </source>
</evidence>
<evidence type="ECO:0000256" key="4">
    <source>
        <dbReference type="ARBA" id="ARBA00022771"/>
    </source>
</evidence>
<evidence type="ECO:0000256" key="5">
    <source>
        <dbReference type="ARBA" id="ARBA00022801"/>
    </source>
</evidence>
<comment type="function">
    <text evidence="12">Putative RNA polymerase II subunit B1 C-terminal domain (CTD) phosphatase involved in RNA polymerase II transcription regulation.</text>
</comment>
<evidence type="ECO:0000259" key="14">
    <source>
        <dbReference type="PROSITE" id="PS51479"/>
    </source>
</evidence>
<dbReference type="EC" id="3.1.3.16" evidence="12"/>
<comment type="similarity">
    <text evidence="2 11 12">Belongs to the RPAP2 family.</text>
</comment>
<comment type="catalytic activity">
    <reaction evidence="9 12">
        <text>O-phospho-L-seryl-[protein] + H2O = L-seryl-[protein] + phosphate</text>
        <dbReference type="Rhea" id="RHEA:20629"/>
        <dbReference type="Rhea" id="RHEA-COMP:9863"/>
        <dbReference type="Rhea" id="RHEA-COMP:11604"/>
        <dbReference type="ChEBI" id="CHEBI:15377"/>
        <dbReference type="ChEBI" id="CHEBI:29999"/>
        <dbReference type="ChEBI" id="CHEBI:43474"/>
        <dbReference type="ChEBI" id="CHEBI:83421"/>
        <dbReference type="EC" id="3.1.3.16"/>
    </reaction>
</comment>
<dbReference type="Proteomes" id="UP000662931">
    <property type="component" value="Chromosome 3"/>
</dbReference>
<evidence type="ECO:0000256" key="7">
    <source>
        <dbReference type="ARBA" id="ARBA00022912"/>
    </source>
</evidence>
<evidence type="ECO:0000256" key="11">
    <source>
        <dbReference type="PROSITE-ProRule" id="PRU00812"/>
    </source>
</evidence>
<evidence type="ECO:0000256" key="9">
    <source>
        <dbReference type="ARBA" id="ARBA00047761"/>
    </source>
</evidence>
<dbReference type="PANTHER" id="PTHR14732:SF0">
    <property type="entry name" value="RNA POLYMERASE II SUBUNIT B1 CTD PHOSPHATASE RPAP2-RELATED"/>
    <property type="match status" value="1"/>
</dbReference>
<evidence type="ECO:0000256" key="2">
    <source>
        <dbReference type="ARBA" id="ARBA00005676"/>
    </source>
</evidence>
<feature type="compositionally biased region" description="Polar residues" evidence="13">
    <location>
        <begin position="238"/>
        <end position="251"/>
    </location>
</feature>
<dbReference type="GeneID" id="62196550"/>
<keyword evidence="6 12" id="KW-0862">Zinc</keyword>
<keyword evidence="16" id="KW-1185">Reference proteome</keyword>
<comment type="subcellular location">
    <subcellularLocation>
        <location evidence="1 12">Nucleus</location>
    </subcellularLocation>
</comment>
<dbReference type="PANTHER" id="PTHR14732">
    <property type="entry name" value="RNA POLYMERASE II SUBUNIT B1 CTD PHOSPHATASE RPAP2-RELATED"/>
    <property type="match status" value="1"/>
</dbReference>
<feature type="domain" description="RTR1-type" evidence="14">
    <location>
        <begin position="61"/>
        <end position="144"/>
    </location>
</feature>
<keyword evidence="8 12" id="KW-0539">Nucleus</keyword>
<evidence type="ECO:0000256" key="1">
    <source>
        <dbReference type="ARBA" id="ARBA00004123"/>
    </source>
</evidence>
<evidence type="ECO:0000256" key="13">
    <source>
        <dbReference type="SAM" id="MobiDB-lite"/>
    </source>
</evidence>
<evidence type="ECO:0000313" key="15">
    <source>
        <dbReference type="EMBL" id="QPG75788.1"/>
    </source>
</evidence>
<accession>A0A875S4A7</accession>
<dbReference type="GO" id="GO:0043175">
    <property type="term" value="F:RNA polymerase core enzyme binding"/>
    <property type="evidence" value="ECO:0007669"/>
    <property type="project" value="UniProtKB-UniRule"/>
</dbReference>
<evidence type="ECO:0000256" key="10">
    <source>
        <dbReference type="ARBA" id="ARBA00048336"/>
    </source>
</evidence>
<comment type="catalytic activity">
    <reaction evidence="10 12">
        <text>O-phospho-L-threonyl-[protein] + H2O = L-threonyl-[protein] + phosphate</text>
        <dbReference type="Rhea" id="RHEA:47004"/>
        <dbReference type="Rhea" id="RHEA-COMP:11060"/>
        <dbReference type="Rhea" id="RHEA-COMP:11605"/>
        <dbReference type="ChEBI" id="CHEBI:15377"/>
        <dbReference type="ChEBI" id="CHEBI:30013"/>
        <dbReference type="ChEBI" id="CHEBI:43474"/>
        <dbReference type="ChEBI" id="CHEBI:61977"/>
        <dbReference type="EC" id="3.1.3.16"/>
    </reaction>
</comment>
<dbReference type="KEGG" id="bnn:FOA43_003149"/>
<dbReference type="GO" id="GO:0005634">
    <property type="term" value="C:nucleus"/>
    <property type="evidence" value="ECO:0007669"/>
    <property type="project" value="UniProtKB-SubCell"/>
</dbReference>
<dbReference type="RefSeq" id="XP_038779353.1">
    <property type="nucleotide sequence ID" value="XM_038923425.1"/>
</dbReference>
<gene>
    <name evidence="15" type="ORF">FOA43_003149</name>
</gene>
<dbReference type="Gene3D" id="1.25.40.820">
    <property type="match status" value="1"/>
</dbReference>
<protein>
    <recommendedName>
        <fullName evidence="12">RNA polymerase II subunit B1 CTD phosphatase RPAP2 homolog</fullName>
        <ecNumber evidence="12">3.1.3.16</ecNumber>
    </recommendedName>
</protein>
<dbReference type="EMBL" id="CP064814">
    <property type="protein sequence ID" value="QPG75788.1"/>
    <property type="molecule type" value="Genomic_DNA"/>
</dbReference>
<feature type="compositionally biased region" description="Basic and acidic residues" evidence="13">
    <location>
        <begin position="218"/>
        <end position="237"/>
    </location>
</feature>
<evidence type="ECO:0000256" key="3">
    <source>
        <dbReference type="ARBA" id="ARBA00022723"/>
    </source>
</evidence>
<organism evidence="15 16">
    <name type="scientific">Eeniella nana</name>
    <name type="common">Yeast</name>
    <name type="synonym">Brettanomyces nanus</name>
    <dbReference type="NCBI Taxonomy" id="13502"/>
    <lineage>
        <taxon>Eukaryota</taxon>
        <taxon>Fungi</taxon>
        <taxon>Dikarya</taxon>
        <taxon>Ascomycota</taxon>
        <taxon>Saccharomycotina</taxon>
        <taxon>Pichiomycetes</taxon>
        <taxon>Pichiales</taxon>
        <taxon>Pichiaceae</taxon>
        <taxon>Brettanomyces</taxon>
    </lineage>
</organism>
<dbReference type="GO" id="GO:0005737">
    <property type="term" value="C:cytoplasm"/>
    <property type="evidence" value="ECO:0007669"/>
    <property type="project" value="TreeGrafter"/>
</dbReference>
<dbReference type="OrthoDB" id="2590500at2759"/>
<keyword evidence="4 12" id="KW-0863">Zinc-finger</keyword>
<feature type="region of interest" description="Disordered" evidence="13">
    <location>
        <begin position="198"/>
        <end position="251"/>
    </location>
</feature>
<dbReference type="InterPro" id="IPR039693">
    <property type="entry name" value="Rtr1/RPAP2"/>
</dbReference>
<dbReference type="PROSITE" id="PS51479">
    <property type="entry name" value="ZF_RTR1"/>
    <property type="match status" value="1"/>
</dbReference>
<name>A0A875S4A7_EENNA</name>